<name>A0AAJ5RDF8_LATCU</name>
<sequence>MTLLDNYLKDNRITQAMIAKLMNKPSSSVAAIINSKVDITEQNNIKAIRAIADILGKTPGDILNELIKLEELSMAFNEEHTFTILTTIWNDNGSIFSDEVYEYDEFEEACAAFENLIKINRLDEKITLDLSVDDDIVMSVTLQNKDEITDKYTDNLNLLPSEIKPALLKIAQKYGISVD</sequence>
<dbReference type="EMBL" id="CP117683">
    <property type="protein sequence ID" value="WDC91697.1"/>
    <property type="molecule type" value="Genomic_DNA"/>
</dbReference>
<evidence type="ECO:0000313" key="2">
    <source>
        <dbReference type="Proteomes" id="UP001215533"/>
    </source>
</evidence>
<organism evidence="1 2">
    <name type="scientific">Latilactobacillus curvatus</name>
    <name type="common">Lactobacillus curvatus</name>
    <dbReference type="NCBI Taxonomy" id="28038"/>
    <lineage>
        <taxon>Bacteria</taxon>
        <taxon>Bacillati</taxon>
        <taxon>Bacillota</taxon>
        <taxon>Bacilli</taxon>
        <taxon>Lactobacillales</taxon>
        <taxon>Lactobacillaceae</taxon>
        <taxon>Latilactobacillus</taxon>
    </lineage>
</organism>
<reference evidence="1" key="1">
    <citation type="submission" date="2023-02" db="EMBL/GenBank/DDBJ databases">
        <title>Complete genome sequence of Lactobacillus curvatus CACC879 isolated from Pig feces.</title>
        <authorList>
            <person name="Park S."/>
            <person name="Park M.A."/>
            <person name="Kim D.-H."/>
            <person name="Kim Y."/>
        </authorList>
    </citation>
    <scope>NUCLEOTIDE SEQUENCE</scope>
    <source>
        <strain evidence="1">CACC879</strain>
    </source>
</reference>
<dbReference type="AlphaFoldDB" id="A0AAJ5RDF8"/>
<evidence type="ECO:0000313" key="1">
    <source>
        <dbReference type="EMBL" id="WDC91697.1"/>
    </source>
</evidence>
<accession>A0AAJ5RDF8</accession>
<dbReference type="Proteomes" id="UP001215533">
    <property type="component" value="Chromosome"/>
</dbReference>
<proteinExistence type="predicted"/>
<protein>
    <submittedName>
        <fullName evidence="1">Uncharacterized protein</fullName>
    </submittedName>
</protein>
<gene>
    <name evidence="1" type="ORF">PSR33_05780</name>
</gene>